<dbReference type="OrthoDB" id="1552at2759"/>
<dbReference type="InterPro" id="IPR016102">
    <property type="entry name" value="Succinyl-CoA_synth-like"/>
</dbReference>
<reference evidence="3" key="1">
    <citation type="submission" date="2018-11" db="EMBL/GenBank/DDBJ databases">
        <authorList>
            <consortium name="Pathogen Informatics"/>
        </authorList>
    </citation>
    <scope>NUCLEOTIDE SEQUENCE</scope>
</reference>
<dbReference type="PROSITE" id="PS01217">
    <property type="entry name" value="SUCCINYL_COA_LIG_3"/>
    <property type="match status" value="1"/>
</dbReference>
<accession>A0A3S5AW85</accession>
<evidence type="ECO:0000259" key="2">
    <source>
        <dbReference type="Pfam" id="PF00549"/>
    </source>
</evidence>
<dbReference type="InterPro" id="IPR017866">
    <property type="entry name" value="Succ-CoA_synthase_bsu_CS"/>
</dbReference>
<dbReference type="SUPFAM" id="SSF52210">
    <property type="entry name" value="Succinyl-CoA synthetase domains"/>
    <property type="match status" value="1"/>
</dbReference>
<gene>
    <name evidence="3" type="ORF">PXEA_LOCUS23606</name>
</gene>
<dbReference type="EMBL" id="CAAALY010110021">
    <property type="protein sequence ID" value="VEL30166.1"/>
    <property type="molecule type" value="Genomic_DNA"/>
</dbReference>
<dbReference type="GO" id="GO:0042709">
    <property type="term" value="C:succinate-CoA ligase complex"/>
    <property type="evidence" value="ECO:0007669"/>
    <property type="project" value="TreeGrafter"/>
</dbReference>
<proteinExistence type="predicted"/>
<dbReference type="PANTHER" id="PTHR11815:SF10">
    <property type="entry name" value="SUCCINATE--COA LIGASE [GDP-FORMING] SUBUNIT BETA, MITOCHONDRIAL"/>
    <property type="match status" value="1"/>
</dbReference>
<protein>
    <recommendedName>
        <fullName evidence="2">ATP-citrate synthase/succinyl-CoA ligase C-terminal domain-containing protein</fullName>
    </recommendedName>
</protein>
<dbReference type="Pfam" id="PF00549">
    <property type="entry name" value="Ligase_CoA"/>
    <property type="match status" value="1"/>
</dbReference>
<evidence type="ECO:0000313" key="3">
    <source>
        <dbReference type="EMBL" id="VEL30166.1"/>
    </source>
</evidence>
<dbReference type="InterPro" id="IPR005811">
    <property type="entry name" value="SUCC_ACL_C"/>
</dbReference>
<dbReference type="GO" id="GO:0000166">
    <property type="term" value="F:nucleotide binding"/>
    <property type="evidence" value="ECO:0007669"/>
    <property type="project" value="UniProtKB-KW"/>
</dbReference>
<comment type="caution">
    <text evidence="3">The sequence shown here is derived from an EMBL/GenBank/DDBJ whole genome shotgun (WGS) entry which is preliminary data.</text>
</comment>
<name>A0A3S5AW85_9PLAT</name>
<keyword evidence="4" id="KW-1185">Reference proteome</keyword>
<dbReference type="AlphaFoldDB" id="A0A3S5AW85"/>
<dbReference type="Gene3D" id="3.40.50.261">
    <property type="entry name" value="Succinyl-CoA synthetase domains"/>
    <property type="match status" value="1"/>
</dbReference>
<feature type="domain" description="ATP-citrate synthase/succinyl-CoA ligase C-terminal" evidence="2">
    <location>
        <begin position="61"/>
        <end position="107"/>
    </location>
</feature>
<organism evidence="3 4">
    <name type="scientific">Protopolystoma xenopodis</name>
    <dbReference type="NCBI Taxonomy" id="117903"/>
    <lineage>
        <taxon>Eukaryota</taxon>
        <taxon>Metazoa</taxon>
        <taxon>Spiralia</taxon>
        <taxon>Lophotrochozoa</taxon>
        <taxon>Platyhelminthes</taxon>
        <taxon>Monogenea</taxon>
        <taxon>Polyopisthocotylea</taxon>
        <taxon>Polystomatidea</taxon>
        <taxon>Polystomatidae</taxon>
        <taxon>Protopolystoma</taxon>
    </lineage>
</organism>
<dbReference type="GO" id="GO:0006104">
    <property type="term" value="P:succinyl-CoA metabolic process"/>
    <property type="evidence" value="ECO:0007669"/>
    <property type="project" value="TreeGrafter"/>
</dbReference>
<dbReference type="GO" id="GO:0004775">
    <property type="term" value="F:succinate-CoA ligase (ADP-forming) activity"/>
    <property type="evidence" value="ECO:0007669"/>
    <property type="project" value="TreeGrafter"/>
</dbReference>
<evidence type="ECO:0000256" key="1">
    <source>
        <dbReference type="ARBA" id="ARBA00022741"/>
    </source>
</evidence>
<sequence>MAFDSSAVLLRQPEISQMSAEENATELAGLPASHPTRLEAIAAHAGLSYIGLPGQGRIGSVVNGAGLAMATMDLIHLHGGKAANFLDLGGGVSQDQVVKAFGILTGKSNSILDFIITFLSI</sequence>
<keyword evidence="1" id="KW-0547">Nucleotide-binding</keyword>
<dbReference type="Proteomes" id="UP000784294">
    <property type="component" value="Unassembled WGS sequence"/>
</dbReference>
<dbReference type="PANTHER" id="PTHR11815">
    <property type="entry name" value="SUCCINYL-COA SYNTHETASE BETA CHAIN"/>
    <property type="match status" value="1"/>
</dbReference>
<dbReference type="GO" id="GO:0005739">
    <property type="term" value="C:mitochondrion"/>
    <property type="evidence" value="ECO:0007669"/>
    <property type="project" value="TreeGrafter"/>
</dbReference>
<dbReference type="GO" id="GO:0006099">
    <property type="term" value="P:tricarboxylic acid cycle"/>
    <property type="evidence" value="ECO:0007669"/>
    <property type="project" value="TreeGrafter"/>
</dbReference>
<evidence type="ECO:0000313" key="4">
    <source>
        <dbReference type="Proteomes" id="UP000784294"/>
    </source>
</evidence>